<keyword evidence="3" id="KW-1185">Reference proteome</keyword>
<proteinExistence type="predicted"/>
<reference evidence="2 3" key="1">
    <citation type="submission" date="2020-02" db="EMBL/GenBank/DDBJ databases">
        <authorList>
            <person name="Ma Q."/>
            <person name="Huang Y."/>
            <person name="Song X."/>
            <person name="Pei D."/>
        </authorList>
    </citation>
    <scope>NUCLEOTIDE SEQUENCE [LARGE SCALE GENOMIC DNA]</scope>
    <source>
        <strain evidence="2">Sxm20200214</strain>
        <tissue evidence="2">Leaf</tissue>
    </source>
</reference>
<feature type="compositionally biased region" description="Basic and acidic residues" evidence="1">
    <location>
        <begin position="233"/>
        <end position="251"/>
    </location>
</feature>
<dbReference type="AlphaFoldDB" id="A0A8X8B3Z3"/>
<feature type="region of interest" description="Disordered" evidence="1">
    <location>
        <begin position="212"/>
        <end position="251"/>
    </location>
</feature>
<comment type="caution">
    <text evidence="2">The sequence shown here is derived from an EMBL/GenBank/DDBJ whole genome shotgun (WGS) entry which is preliminary data.</text>
</comment>
<evidence type="ECO:0000313" key="3">
    <source>
        <dbReference type="Proteomes" id="UP000886595"/>
    </source>
</evidence>
<evidence type="ECO:0000313" key="2">
    <source>
        <dbReference type="EMBL" id="KAG2321790.1"/>
    </source>
</evidence>
<sequence>MANPQILLADLSAGRCSDTAEVRLLRFWEARNVRRGGELMSIDVLFVDEARVMLTLRLQSGESVCVSIFDSVALAFHTKLDSYGKEPRVIIATSLNPKIVGGSSPSVSSFLFHSAMYSAGSVQSPSGIGVDARVDTDLPRCLADIVGKTYTLQLKLNDFNFSSKHQTFTISRIVPQRALAPMPAFARADGVNVPEVALPGAVAPGIIVDAGEPRTAADEPSASDVWTGKRPAPAKDEVGFNETAQKRPHVE</sequence>
<organism evidence="2 3">
    <name type="scientific">Brassica carinata</name>
    <name type="common">Ethiopian mustard</name>
    <name type="synonym">Abyssinian cabbage</name>
    <dbReference type="NCBI Taxonomy" id="52824"/>
    <lineage>
        <taxon>Eukaryota</taxon>
        <taxon>Viridiplantae</taxon>
        <taxon>Streptophyta</taxon>
        <taxon>Embryophyta</taxon>
        <taxon>Tracheophyta</taxon>
        <taxon>Spermatophyta</taxon>
        <taxon>Magnoliopsida</taxon>
        <taxon>eudicotyledons</taxon>
        <taxon>Gunneridae</taxon>
        <taxon>Pentapetalae</taxon>
        <taxon>rosids</taxon>
        <taxon>malvids</taxon>
        <taxon>Brassicales</taxon>
        <taxon>Brassicaceae</taxon>
        <taxon>Brassiceae</taxon>
        <taxon>Brassica</taxon>
    </lineage>
</organism>
<dbReference type="EMBL" id="JAAMPC010000003">
    <property type="protein sequence ID" value="KAG2321790.1"/>
    <property type="molecule type" value="Genomic_DNA"/>
</dbReference>
<name>A0A8X8B3Z3_BRACI</name>
<protein>
    <submittedName>
        <fullName evidence="2">Uncharacterized protein</fullName>
    </submittedName>
</protein>
<gene>
    <name evidence="2" type="ORF">Bca52824_015003</name>
</gene>
<accession>A0A8X8B3Z3</accession>
<dbReference type="OrthoDB" id="1113984at2759"/>
<dbReference type="Proteomes" id="UP000886595">
    <property type="component" value="Unassembled WGS sequence"/>
</dbReference>
<evidence type="ECO:0000256" key="1">
    <source>
        <dbReference type="SAM" id="MobiDB-lite"/>
    </source>
</evidence>